<dbReference type="EMBL" id="VLKT01000041">
    <property type="protein sequence ID" value="TWI28027.1"/>
    <property type="molecule type" value="Genomic_DNA"/>
</dbReference>
<protein>
    <submittedName>
        <fullName evidence="1">Uncharacterized protein (DUF2267 family)</fullName>
    </submittedName>
</protein>
<dbReference type="Proteomes" id="UP000317122">
    <property type="component" value="Unassembled WGS sequence"/>
</dbReference>
<comment type="caution">
    <text evidence="1">The sequence shown here is derived from an EMBL/GenBank/DDBJ whole genome shotgun (WGS) entry which is preliminary data.</text>
</comment>
<proteinExistence type="predicted"/>
<dbReference type="OrthoDB" id="20942at2"/>
<dbReference type="InterPro" id="IPR038282">
    <property type="entry name" value="DUF2267_sf"/>
</dbReference>
<keyword evidence="2" id="KW-1185">Reference proteome</keyword>
<reference evidence="1 2" key="1">
    <citation type="journal article" date="2015" name="Stand. Genomic Sci.">
        <title>Genomic Encyclopedia of Bacterial and Archaeal Type Strains, Phase III: the genomes of soil and plant-associated and newly described type strains.</title>
        <authorList>
            <person name="Whitman W.B."/>
            <person name="Woyke T."/>
            <person name="Klenk H.P."/>
            <person name="Zhou Y."/>
            <person name="Lilburn T.G."/>
            <person name="Beck B.J."/>
            <person name="De Vos P."/>
            <person name="Vandamme P."/>
            <person name="Eisen J.A."/>
            <person name="Garrity G."/>
            <person name="Hugenholtz P."/>
            <person name="Kyrpides N.C."/>
        </authorList>
    </citation>
    <scope>NUCLEOTIDE SEQUENCE [LARGE SCALE GENOMIC DNA]</scope>
    <source>
        <strain evidence="1 2">CGMCC 1.2546</strain>
    </source>
</reference>
<sequence>MCVSSVSGKPEPERRATNAAGLDVFDKTLQTTHTWLDELMDELGPDRQLSWKVLSVVLQMLRDRLPLGLAMHLGAELPLLVRGAYYDQFQPAKQPGDSDRDEFVAEVADRLSDTRPIDAHDAICLVFATLSRHVSRGQVAKIQATLPEKLRAMWRAAEERVVVPPDRGAAGMGRTPRCVT</sequence>
<evidence type="ECO:0000313" key="1">
    <source>
        <dbReference type="EMBL" id="TWI28027.1"/>
    </source>
</evidence>
<gene>
    <name evidence="1" type="ORF">IQ26_05503</name>
</gene>
<name>A0A562N7A5_9HYPH</name>
<dbReference type="Gene3D" id="1.10.490.110">
    <property type="entry name" value="Uncharacterized conserved protein DUF2267"/>
    <property type="match status" value="1"/>
</dbReference>
<dbReference type="AlphaFoldDB" id="A0A562N7A5"/>
<dbReference type="InterPro" id="IPR018727">
    <property type="entry name" value="DUF2267"/>
</dbReference>
<organism evidence="1 2">
    <name type="scientific">Mesorhizobium tianshanense</name>
    <dbReference type="NCBI Taxonomy" id="39844"/>
    <lineage>
        <taxon>Bacteria</taxon>
        <taxon>Pseudomonadati</taxon>
        <taxon>Pseudomonadota</taxon>
        <taxon>Alphaproteobacteria</taxon>
        <taxon>Hyphomicrobiales</taxon>
        <taxon>Phyllobacteriaceae</taxon>
        <taxon>Mesorhizobium</taxon>
    </lineage>
</organism>
<evidence type="ECO:0000313" key="2">
    <source>
        <dbReference type="Proteomes" id="UP000317122"/>
    </source>
</evidence>
<accession>A0A562N7A5</accession>
<dbReference type="Pfam" id="PF10025">
    <property type="entry name" value="DUF2267"/>
    <property type="match status" value="1"/>
</dbReference>